<name>A0A0G1S1B0_9BACT</name>
<evidence type="ECO:0000313" key="4">
    <source>
        <dbReference type="Proteomes" id="UP000034502"/>
    </source>
</evidence>
<dbReference type="Proteomes" id="UP000034502">
    <property type="component" value="Unassembled WGS sequence"/>
</dbReference>
<feature type="transmembrane region" description="Helical" evidence="1">
    <location>
        <begin position="293"/>
        <end position="316"/>
    </location>
</feature>
<organism evidence="3 4">
    <name type="scientific">Candidatus Amesbacteria bacterium GW2011_GWC1_47_15</name>
    <dbReference type="NCBI Taxonomy" id="1618364"/>
    <lineage>
        <taxon>Bacteria</taxon>
        <taxon>Candidatus Amesiibacteriota</taxon>
    </lineage>
</organism>
<dbReference type="AlphaFoldDB" id="A0A0G1S1B0"/>
<feature type="transmembrane region" description="Helical" evidence="1">
    <location>
        <begin position="80"/>
        <end position="100"/>
    </location>
</feature>
<proteinExistence type="predicted"/>
<feature type="transmembrane region" description="Helical" evidence="1">
    <location>
        <begin position="21"/>
        <end position="41"/>
    </location>
</feature>
<feature type="transmembrane region" description="Helical" evidence="1">
    <location>
        <begin position="120"/>
        <end position="142"/>
    </location>
</feature>
<feature type="transmembrane region" description="Helical" evidence="1">
    <location>
        <begin position="322"/>
        <end position="346"/>
    </location>
</feature>
<gene>
    <name evidence="3" type="ORF">UX86_C0034G0004</name>
</gene>
<dbReference type="GO" id="GO:0016747">
    <property type="term" value="F:acyltransferase activity, transferring groups other than amino-acyl groups"/>
    <property type="evidence" value="ECO:0007669"/>
    <property type="project" value="InterPro"/>
</dbReference>
<dbReference type="EMBL" id="LCNU01000034">
    <property type="protein sequence ID" value="KKU63097.1"/>
    <property type="molecule type" value="Genomic_DNA"/>
</dbReference>
<dbReference type="InterPro" id="IPR002656">
    <property type="entry name" value="Acyl_transf_3_dom"/>
</dbReference>
<feature type="domain" description="Acyltransferase 3" evidence="2">
    <location>
        <begin position="19"/>
        <end position="327"/>
    </location>
</feature>
<keyword evidence="1" id="KW-1133">Transmembrane helix</keyword>
<feature type="transmembrane region" description="Helical" evidence="1">
    <location>
        <begin position="252"/>
        <end position="272"/>
    </location>
</feature>
<feature type="transmembrane region" description="Helical" evidence="1">
    <location>
        <begin position="223"/>
        <end position="240"/>
    </location>
</feature>
<evidence type="ECO:0000259" key="2">
    <source>
        <dbReference type="Pfam" id="PF01757"/>
    </source>
</evidence>
<feature type="transmembrane region" description="Helical" evidence="1">
    <location>
        <begin position="154"/>
        <end position="171"/>
    </location>
</feature>
<accession>A0A0G1S1B0</accession>
<reference evidence="3 4" key="1">
    <citation type="journal article" date="2015" name="Nature">
        <title>rRNA introns, odd ribosomes, and small enigmatic genomes across a large radiation of phyla.</title>
        <authorList>
            <person name="Brown C.T."/>
            <person name="Hug L.A."/>
            <person name="Thomas B.C."/>
            <person name="Sharon I."/>
            <person name="Castelle C.J."/>
            <person name="Singh A."/>
            <person name="Wilkins M.J."/>
            <person name="Williams K.H."/>
            <person name="Banfield J.F."/>
        </authorList>
    </citation>
    <scope>NUCLEOTIDE SEQUENCE [LARGE SCALE GENOMIC DNA]</scope>
</reference>
<sequence>MEVKKRLAYSDKKNTRTKEVDIVRGLTIVLMVATHFAYSPLLISKLGNTLCFTIFLMLFGFSLYVSVIKHGNHRNIRYKIIKRVGLLLLAYYFVAFISLLSEPKSVSRVIQTLTFSYSPILTEFILTFIFYTALLPLAFYKLRFVFTLPPRQEFGIFGIIGILSYILGTVLNKTLSQPSILAFLGGYKSYSYFPLLQYLIVVLIGILYARYIETISVKIMHKVIILEMLTVILVSLIFPHKLAQLFTPEERFPPTILFIGLGTSVGFGLLLLARSLKFEKASKIIETLGKNSLGIYVFHIAILKLLNYKTFITITGPMEKTFMFGFLLFGYFPVYSAAQLVSVKLLKIGYFKLLGKRLKQAIT</sequence>
<keyword evidence="1" id="KW-0472">Membrane</keyword>
<keyword evidence="1" id="KW-0812">Transmembrane</keyword>
<dbReference type="Pfam" id="PF01757">
    <property type="entry name" value="Acyl_transf_3"/>
    <property type="match status" value="1"/>
</dbReference>
<feature type="transmembrane region" description="Helical" evidence="1">
    <location>
        <begin position="47"/>
        <end position="68"/>
    </location>
</feature>
<evidence type="ECO:0000256" key="1">
    <source>
        <dbReference type="SAM" id="Phobius"/>
    </source>
</evidence>
<evidence type="ECO:0000313" key="3">
    <source>
        <dbReference type="EMBL" id="KKU63097.1"/>
    </source>
</evidence>
<feature type="transmembrane region" description="Helical" evidence="1">
    <location>
        <begin position="191"/>
        <end position="211"/>
    </location>
</feature>
<comment type="caution">
    <text evidence="3">The sequence shown here is derived from an EMBL/GenBank/DDBJ whole genome shotgun (WGS) entry which is preliminary data.</text>
</comment>
<protein>
    <recommendedName>
        <fullName evidence="2">Acyltransferase 3 domain-containing protein</fullName>
    </recommendedName>
</protein>